<feature type="transmembrane region" description="Helical" evidence="5">
    <location>
        <begin position="234"/>
        <end position="257"/>
    </location>
</feature>
<keyword evidence="4 5" id="KW-0472">Membrane</keyword>
<comment type="caution">
    <text evidence="7">The sequence shown here is derived from an EMBL/GenBank/DDBJ whole genome shotgun (WGS) entry which is preliminary data.</text>
</comment>
<name>A0A9D1PHR1_9FIRM</name>
<protein>
    <submittedName>
        <fullName evidence="7">Calcium/sodium antiporter</fullName>
    </submittedName>
</protein>
<keyword evidence="2 5" id="KW-0812">Transmembrane</keyword>
<dbReference type="GO" id="GO:0005886">
    <property type="term" value="C:plasma membrane"/>
    <property type="evidence" value="ECO:0007669"/>
    <property type="project" value="TreeGrafter"/>
</dbReference>
<proteinExistence type="predicted"/>
<dbReference type="GO" id="GO:0006874">
    <property type="term" value="P:intracellular calcium ion homeostasis"/>
    <property type="evidence" value="ECO:0007669"/>
    <property type="project" value="TreeGrafter"/>
</dbReference>
<dbReference type="Gene3D" id="1.20.1420.30">
    <property type="entry name" value="NCX, central ion-binding region"/>
    <property type="match status" value="1"/>
</dbReference>
<evidence type="ECO:0000256" key="1">
    <source>
        <dbReference type="ARBA" id="ARBA00004141"/>
    </source>
</evidence>
<evidence type="ECO:0000259" key="6">
    <source>
        <dbReference type="Pfam" id="PF01699"/>
    </source>
</evidence>
<comment type="subcellular location">
    <subcellularLocation>
        <location evidence="1">Membrane</location>
        <topology evidence="1">Multi-pass membrane protein</topology>
    </subcellularLocation>
</comment>
<organism evidence="7 8">
    <name type="scientific">Candidatus Butyricicoccus avistercoris</name>
    <dbReference type="NCBI Taxonomy" id="2838518"/>
    <lineage>
        <taxon>Bacteria</taxon>
        <taxon>Bacillati</taxon>
        <taxon>Bacillota</taxon>
        <taxon>Clostridia</taxon>
        <taxon>Eubacteriales</taxon>
        <taxon>Butyricicoccaceae</taxon>
        <taxon>Butyricicoccus</taxon>
    </lineage>
</organism>
<dbReference type="InterPro" id="IPR004481">
    <property type="entry name" value="K/Na/Ca-exchanger"/>
</dbReference>
<reference evidence="7" key="2">
    <citation type="submission" date="2021-04" db="EMBL/GenBank/DDBJ databases">
        <authorList>
            <person name="Gilroy R."/>
        </authorList>
    </citation>
    <scope>NUCLEOTIDE SEQUENCE</scope>
    <source>
        <strain evidence="7">CHK193-4272</strain>
    </source>
</reference>
<dbReference type="InterPro" id="IPR044880">
    <property type="entry name" value="NCX_ion-bd_dom_sf"/>
</dbReference>
<feature type="transmembrane region" description="Helical" evidence="5">
    <location>
        <begin position="288"/>
        <end position="308"/>
    </location>
</feature>
<feature type="transmembrane region" description="Helical" evidence="5">
    <location>
        <begin position="160"/>
        <end position="180"/>
    </location>
</feature>
<gene>
    <name evidence="7" type="ORF">H9746_03325</name>
</gene>
<dbReference type="Proteomes" id="UP000886808">
    <property type="component" value="Unassembled WGS sequence"/>
</dbReference>
<dbReference type="EMBL" id="DXIE01000025">
    <property type="protein sequence ID" value="HIV61865.1"/>
    <property type="molecule type" value="Genomic_DNA"/>
</dbReference>
<feature type="transmembrane region" description="Helical" evidence="5">
    <location>
        <begin position="131"/>
        <end position="148"/>
    </location>
</feature>
<reference evidence="7" key="1">
    <citation type="journal article" date="2021" name="PeerJ">
        <title>Extensive microbial diversity within the chicken gut microbiome revealed by metagenomics and culture.</title>
        <authorList>
            <person name="Gilroy R."/>
            <person name="Ravi A."/>
            <person name="Getino M."/>
            <person name="Pursley I."/>
            <person name="Horton D.L."/>
            <person name="Alikhan N.F."/>
            <person name="Baker D."/>
            <person name="Gharbi K."/>
            <person name="Hall N."/>
            <person name="Watson M."/>
            <person name="Adriaenssens E.M."/>
            <person name="Foster-Nyarko E."/>
            <person name="Jarju S."/>
            <person name="Secka A."/>
            <person name="Antonio M."/>
            <person name="Oren A."/>
            <person name="Chaudhuri R.R."/>
            <person name="La Ragione R."/>
            <person name="Hildebrand F."/>
            <person name="Pallen M.J."/>
        </authorList>
    </citation>
    <scope>NUCLEOTIDE SEQUENCE</scope>
    <source>
        <strain evidence="7">CHK193-4272</strain>
    </source>
</reference>
<feature type="transmembrane region" description="Helical" evidence="5">
    <location>
        <begin position="200"/>
        <end position="222"/>
    </location>
</feature>
<evidence type="ECO:0000256" key="4">
    <source>
        <dbReference type="ARBA" id="ARBA00023136"/>
    </source>
</evidence>
<feature type="domain" description="Sodium/calcium exchanger membrane region" evidence="6">
    <location>
        <begin position="166"/>
        <end position="307"/>
    </location>
</feature>
<dbReference type="NCBIfam" id="TIGR00367">
    <property type="entry name" value="calcium/sodium antiporter"/>
    <property type="match status" value="1"/>
</dbReference>
<feature type="domain" description="Sodium/calcium exchanger membrane region" evidence="6">
    <location>
        <begin position="5"/>
        <end position="144"/>
    </location>
</feature>
<dbReference type="GO" id="GO:0008273">
    <property type="term" value="F:calcium, potassium:sodium antiporter activity"/>
    <property type="evidence" value="ECO:0007669"/>
    <property type="project" value="TreeGrafter"/>
</dbReference>
<evidence type="ECO:0000313" key="8">
    <source>
        <dbReference type="Proteomes" id="UP000886808"/>
    </source>
</evidence>
<keyword evidence="3 5" id="KW-1133">Transmembrane helix</keyword>
<dbReference type="AlphaFoldDB" id="A0A9D1PHR1"/>
<dbReference type="PANTHER" id="PTHR10846:SF8">
    <property type="entry name" value="INNER MEMBRANE PROTEIN YRBG"/>
    <property type="match status" value="1"/>
</dbReference>
<feature type="transmembrane region" description="Helical" evidence="5">
    <location>
        <begin position="74"/>
        <end position="94"/>
    </location>
</feature>
<dbReference type="InterPro" id="IPR004837">
    <property type="entry name" value="NaCa_Exmemb"/>
</dbReference>
<evidence type="ECO:0000256" key="2">
    <source>
        <dbReference type="ARBA" id="ARBA00022692"/>
    </source>
</evidence>
<evidence type="ECO:0000256" key="5">
    <source>
        <dbReference type="SAM" id="Phobius"/>
    </source>
</evidence>
<evidence type="ECO:0000313" key="7">
    <source>
        <dbReference type="EMBL" id="HIV61865.1"/>
    </source>
</evidence>
<dbReference type="PANTHER" id="PTHR10846">
    <property type="entry name" value="SODIUM/POTASSIUM/CALCIUM EXCHANGER"/>
    <property type="match status" value="1"/>
</dbReference>
<accession>A0A9D1PHR1</accession>
<dbReference type="GO" id="GO:0005262">
    <property type="term" value="F:calcium channel activity"/>
    <property type="evidence" value="ECO:0007669"/>
    <property type="project" value="TreeGrafter"/>
</dbReference>
<dbReference type="Pfam" id="PF01699">
    <property type="entry name" value="Na_Ca_ex"/>
    <property type="match status" value="2"/>
</dbReference>
<sequence>MILYSLCFFIIGLILTMRGGDVFVDSAAKIAEASGIPRFVIGATLVSICTTAPELTVSILASLRGASELAVGNAVGSVACNTGLILGISALLAPSVFSVREAKTKGAVLICLGVLTGCFCVDGVINSGEALGLFTLLFAFLAMNLQNASNSENVSRNIKINKVETFLMFLVGAISVVLGAKLMVDHGTRLASMLGIPESIIGLTLVALGTSLPELMTTLSAIRKGHGMLSVGNIIGANIINLSLVVPSSALASGGILVVEPEVFVRDLPFAVILIGISLIPPMFHGKFFRIQGLSLIVCYFIYVSILMRTI</sequence>
<evidence type="ECO:0000256" key="3">
    <source>
        <dbReference type="ARBA" id="ARBA00022989"/>
    </source>
</evidence>